<comment type="caution">
    <text evidence="1">The sequence shown here is derived from an EMBL/GenBank/DDBJ whole genome shotgun (WGS) entry which is preliminary data.</text>
</comment>
<keyword evidence="3" id="KW-1185">Reference proteome</keyword>
<reference evidence="1 3" key="1">
    <citation type="journal article" date="2019" name="Sci. Rep.">
        <title>Orb-weaving spider Araneus ventricosus genome elucidates the spidroin gene catalogue.</title>
        <authorList>
            <person name="Kono N."/>
            <person name="Nakamura H."/>
            <person name="Ohtoshi R."/>
            <person name="Moran D.A.P."/>
            <person name="Shinohara A."/>
            <person name="Yoshida Y."/>
            <person name="Fujiwara M."/>
            <person name="Mori M."/>
            <person name="Tomita M."/>
            <person name="Arakawa K."/>
        </authorList>
    </citation>
    <scope>NUCLEOTIDE SEQUENCE [LARGE SCALE GENOMIC DNA]</scope>
</reference>
<organism evidence="1 3">
    <name type="scientific">Araneus ventricosus</name>
    <name type="common">Orbweaver spider</name>
    <name type="synonym">Epeira ventricosa</name>
    <dbReference type="NCBI Taxonomy" id="182803"/>
    <lineage>
        <taxon>Eukaryota</taxon>
        <taxon>Metazoa</taxon>
        <taxon>Ecdysozoa</taxon>
        <taxon>Arthropoda</taxon>
        <taxon>Chelicerata</taxon>
        <taxon>Arachnida</taxon>
        <taxon>Araneae</taxon>
        <taxon>Araneomorphae</taxon>
        <taxon>Entelegynae</taxon>
        <taxon>Araneoidea</taxon>
        <taxon>Araneidae</taxon>
        <taxon>Araneus</taxon>
    </lineage>
</organism>
<proteinExistence type="predicted"/>
<evidence type="ECO:0000313" key="2">
    <source>
        <dbReference type="EMBL" id="GBN91263.1"/>
    </source>
</evidence>
<dbReference type="EMBL" id="BGPR01023802">
    <property type="protein sequence ID" value="GBN91260.1"/>
    <property type="molecule type" value="Genomic_DNA"/>
</dbReference>
<evidence type="ECO:0000313" key="3">
    <source>
        <dbReference type="Proteomes" id="UP000499080"/>
    </source>
</evidence>
<protein>
    <submittedName>
        <fullName evidence="1">Uncharacterized protein</fullName>
    </submittedName>
</protein>
<name>A0A4Y2SUL2_ARAVE</name>
<dbReference type="Proteomes" id="UP000499080">
    <property type="component" value="Unassembled WGS sequence"/>
</dbReference>
<dbReference type="EMBL" id="BGPR01023803">
    <property type="protein sequence ID" value="GBN91263.1"/>
    <property type="molecule type" value="Genomic_DNA"/>
</dbReference>
<gene>
    <name evidence="2" type="ORF">AVEN_113812_1</name>
    <name evidence="1" type="ORF">AVEN_250762_1</name>
</gene>
<dbReference type="AlphaFoldDB" id="A0A4Y2SUL2"/>
<sequence>MRTESKGGKIRSPPQYLAEKTLRTLHPLNLRPHWSAAIAGCRKERLGTLGVSSGRCRCARRKFGGAKRSASRNWREESRDFSEAQVLKKDIFIMSSYWNFR</sequence>
<evidence type="ECO:0000313" key="1">
    <source>
        <dbReference type="EMBL" id="GBN91260.1"/>
    </source>
</evidence>
<accession>A0A4Y2SUL2</accession>